<dbReference type="PANTHER" id="PTHR11014">
    <property type="entry name" value="PEPTIDASE M20 FAMILY MEMBER"/>
    <property type="match status" value="1"/>
</dbReference>
<dbReference type="SUPFAM" id="SSF53187">
    <property type="entry name" value="Zn-dependent exopeptidases"/>
    <property type="match status" value="1"/>
</dbReference>
<proteinExistence type="predicted"/>
<dbReference type="EMBL" id="JAGIZB010000021">
    <property type="protein sequence ID" value="MBP0446805.1"/>
    <property type="molecule type" value="Genomic_DNA"/>
</dbReference>
<dbReference type="InterPro" id="IPR002933">
    <property type="entry name" value="Peptidase_M20"/>
</dbReference>
<name>A0ABS4AIF4_9PROT</name>
<evidence type="ECO:0000256" key="1">
    <source>
        <dbReference type="ARBA" id="ARBA00022801"/>
    </source>
</evidence>
<dbReference type="NCBIfam" id="TIGR01891">
    <property type="entry name" value="amidohydrolases"/>
    <property type="match status" value="1"/>
</dbReference>
<evidence type="ECO:0000259" key="2">
    <source>
        <dbReference type="Pfam" id="PF07687"/>
    </source>
</evidence>
<protein>
    <submittedName>
        <fullName evidence="3">Amidohydrolase</fullName>
    </submittedName>
</protein>
<reference evidence="3 4" key="1">
    <citation type="submission" date="2021-03" db="EMBL/GenBank/DDBJ databases">
        <authorList>
            <person name="So Y."/>
        </authorList>
    </citation>
    <scope>NUCLEOTIDE SEQUENCE [LARGE SCALE GENOMIC DNA]</scope>
    <source>
        <strain evidence="3 4">SSH11</strain>
    </source>
</reference>
<dbReference type="InterPro" id="IPR017439">
    <property type="entry name" value="Amidohydrolase"/>
</dbReference>
<organism evidence="3 4">
    <name type="scientific">Pararoseomonas baculiformis</name>
    <dbReference type="NCBI Taxonomy" id="2820812"/>
    <lineage>
        <taxon>Bacteria</taxon>
        <taxon>Pseudomonadati</taxon>
        <taxon>Pseudomonadota</taxon>
        <taxon>Alphaproteobacteria</taxon>
        <taxon>Acetobacterales</taxon>
        <taxon>Acetobacteraceae</taxon>
        <taxon>Pararoseomonas</taxon>
    </lineage>
</organism>
<dbReference type="SUPFAM" id="SSF55031">
    <property type="entry name" value="Bacterial exopeptidase dimerisation domain"/>
    <property type="match status" value="1"/>
</dbReference>
<evidence type="ECO:0000313" key="3">
    <source>
        <dbReference type="EMBL" id="MBP0446805.1"/>
    </source>
</evidence>
<evidence type="ECO:0000313" key="4">
    <source>
        <dbReference type="Proteomes" id="UP000681594"/>
    </source>
</evidence>
<keyword evidence="1" id="KW-0378">Hydrolase</keyword>
<dbReference type="CDD" id="cd05666">
    <property type="entry name" value="M20_Acy1-like"/>
    <property type="match status" value="1"/>
</dbReference>
<dbReference type="Proteomes" id="UP000681594">
    <property type="component" value="Unassembled WGS sequence"/>
</dbReference>
<gene>
    <name evidence="3" type="ORF">J8J14_18680</name>
</gene>
<dbReference type="PANTHER" id="PTHR11014:SF63">
    <property type="entry name" value="METALLOPEPTIDASE, PUTATIVE (AFU_ORTHOLOGUE AFUA_6G09600)-RELATED"/>
    <property type="match status" value="1"/>
</dbReference>
<accession>A0ABS4AIF4</accession>
<dbReference type="Gene3D" id="3.40.630.10">
    <property type="entry name" value="Zn peptidases"/>
    <property type="match status" value="1"/>
</dbReference>
<sequence>MRQAILDEIQAYADELIAIRRDIHMHPETRFEEVRTAALVAEKLREWGLEVTEKVGVTGVVGTLQGSRPGQRAIGLRADMDALFIEEQNSFAHRSTVPGKMHACGHDGHTAMLLGAARYLAGHRDFAGTVQFIFQPAEEAATGAPAMIRDGLFERFPVDAVYGMHNSPGIPVGQFATRPGPILAGSDFWGVTFRGTGGHGGAAPHLATDATVVLGHFLLAVQTILPRNLKPIENAALSVGHVAGGAYNSPNVMPAEVVVRGTSRYFQTEAQAIIRRRLGELAETLAAAHGCTAEFTYEPLCPPTVNAPEKVPVAQAAAAALVGAAKVGEVPLSTGGEDFAFMLQEKPGVFMRIGNGVNPDGSFHNVHTPLYDFNDAALALGSAYWVSLVQEELGLGES</sequence>
<feature type="domain" description="Peptidase M20 dimerisation" evidence="2">
    <location>
        <begin position="189"/>
        <end position="286"/>
    </location>
</feature>
<dbReference type="PIRSF" id="PIRSF005962">
    <property type="entry name" value="Pept_M20D_amidohydro"/>
    <property type="match status" value="1"/>
</dbReference>
<dbReference type="InterPro" id="IPR036264">
    <property type="entry name" value="Bact_exopeptidase_dim_dom"/>
</dbReference>
<comment type="caution">
    <text evidence="3">The sequence shown here is derived from an EMBL/GenBank/DDBJ whole genome shotgun (WGS) entry which is preliminary data.</text>
</comment>
<dbReference type="InterPro" id="IPR011650">
    <property type="entry name" value="Peptidase_M20_dimer"/>
</dbReference>
<dbReference type="Gene3D" id="3.30.70.360">
    <property type="match status" value="1"/>
</dbReference>
<dbReference type="Pfam" id="PF01546">
    <property type="entry name" value="Peptidase_M20"/>
    <property type="match status" value="1"/>
</dbReference>
<keyword evidence="4" id="KW-1185">Reference proteome</keyword>
<dbReference type="Pfam" id="PF07687">
    <property type="entry name" value="M20_dimer"/>
    <property type="match status" value="1"/>
</dbReference>